<sequence length="95" mass="9957">MTHTGALNSQGLMTALRAVAAALLAGAVIALAVILAAFVTMAALIVAAVSLAGAGAWWLYAKVRGRTRPRKDPRILEAHRGPHGWTVDGDTTDRR</sequence>
<reference evidence="3 4" key="1">
    <citation type="submission" date="2019-09" db="EMBL/GenBank/DDBJ databases">
        <authorList>
            <person name="Kevbrin V."/>
            <person name="Grouzdev D.S."/>
        </authorList>
    </citation>
    <scope>NUCLEOTIDE SEQUENCE [LARGE SCALE GENOMIC DNA]</scope>
    <source>
        <strain evidence="3 4">G-192</strain>
    </source>
</reference>
<evidence type="ECO:0000256" key="1">
    <source>
        <dbReference type="SAM" id="MobiDB-lite"/>
    </source>
</evidence>
<accession>A0A5M6ZKE9</accession>
<feature type="transmembrane region" description="Helical" evidence="2">
    <location>
        <begin position="12"/>
        <end position="35"/>
    </location>
</feature>
<keyword evidence="4" id="KW-1185">Reference proteome</keyword>
<feature type="region of interest" description="Disordered" evidence="1">
    <location>
        <begin position="72"/>
        <end position="95"/>
    </location>
</feature>
<keyword evidence="2" id="KW-1133">Transmembrane helix</keyword>
<dbReference type="Proteomes" id="UP000325122">
    <property type="component" value="Unassembled WGS sequence"/>
</dbReference>
<dbReference type="EMBL" id="VWOJ01000001">
    <property type="protein sequence ID" value="KAA5805312.1"/>
    <property type="molecule type" value="Genomic_DNA"/>
</dbReference>
<evidence type="ECO:0000256" key="2">
    <source>
        <dbReference type="SAM" id="Phobius"/>
    </source>
</evidence>
<keyword evidence="2" id="KW-0812">Transmembrane</keyword>
<feature type="transmembrane region" description="Helical" evidence="2">
    <location>
        <begin position="41"/>
        <end position="61"/>
    </location>
</feature>
<protein>
    <submittedName>
        <fullName evidence="3">Uncharacterized protein</fullName>
    </submittedName>
</protein>
<gene>
    <name evidence="3" type="ORF">F1654_04860</name>
</gene>
<dbReference type="RefSeq" id="WP_150022344.1">
    <property type="nucleotide sequence ID" value="NZ_VWOJ01000001.1"/>
</dbReference>
<evidence type="ECO:0000313" key="3">
    <source>
        <dbReference type="EMBL" id="KAA5805312.1"/>
    </source>
</evidence>
<organism evidence="3 4">
    <name type="scientific">Alkalicaulis satelles</name>
    <dbReference type="NCBI Taxonomy" id="2609175"/>
    <lineage>
        <taxon>Bacteria</taxon>
        <taxon>Pseudomonadati</taxon>
        <taxon>Pseudomonadota</taxon>
        <taxon>Alphaproteobacteria</taxon>
        <taxon>Maricaulales</taxon>
        <taxon>Maricaulaceae</taxon>
        <taxon>Alkalicaulis</taxon>
    </lineage>
</organism>
<evidence type="ECO:0000313" key="4">
    <source>
        <dbReference type="Proteomes" id="UP000325122"/>
    </source>
</evidence>
<dbReference type="AlphaFoldDB" id="A0A5M6ZKE9"/>
<comment type="caution">
    <text evidence="3">The sequence shown here is derived from an EMBL/GenBank/DDBJ whole genome shotgun (WGS) entry which is preliminary data.</text>
</comment>
<keyword evidence="2" id="KW-0472">Membrane</keyword>
<name>A0A5M6ZKE9_9PROT</name>
<proteinExistence type="predicted"/>